<proteinExistence type="predicted"/>
<keyword evidence="1" id="KW-0732">Signal</keyword>
<dbReference type="EMBL" id="CACVAS010000058">
    <property type="protein sequence ID" value="CAA6810620.1"/>
    <property type="molecule type" value="Genomic_DNA"/>
</dbReference>
<name>A0A6S6T571_9BACT</name>
<dbReference type="AlphaFoldDB" id="A0A6S6T571"/>
<feature type="chain" id="PRO_5027611668" description="Lipoprotein" evidence="1">
    <location>
        <begin position="21"/>
        <end position="136"/>
    </location>
</feature>
<feature type="signal peptide" evidence="1">
    <location>
        <begin position="1"/>
        <end position="20"/>
    </location>
</feature>
<accession>A0A6S6T571</accession>
<dbReference type="PROSITE" id="PS51257">
    <property type="entry name" value="PROKAR_LIPOPROTEIN"/>
    <property type="match status" value="1"/>
</dbReference>
<reference evidence="2" key="1">
    <citation type="submission" date="2020-01" db="EMBL/GenBank/DDBJ databases">
        <authorList>
            <person name="Meier V. D."/>
            <person name="Meier V D."/>
        </authorList>
    </citation>
    <scope>NUCLEOTIDE SEQUENCE</scope>
    <source>
        <strain evidence="2">HLG_WM_MAG_01</strain>
    </source>
</reference>
<gene>
    <name evidence="2" type="ORF">HELGO_WM84</name>
</gene>
<evidence type="ECO:0008006" key="3">
    <source>
        <dbReference type="Google" id="ProtNLM"/>
    </source>
</evidence>
<evidence type="ECO:0000256" key="1">
    <source>
        <dbReference type="SAM" id="SignalP"/>
    </source>
</evidence>
<sequence>MKIIKISAIALSAILLSACGGGSSNKEKTITEQIKERDAIAIIHNSPSAICTSQELKDELYIETGALDIIASSEPNTVNCEYYGRTNDGNTCAEEIIEGNFPRACVIAANAPVSRNLTETTTLNVDDISDTLLKRL</sequence>
<organism evidence="2">
    <name type="scientific">uncultured Sulfurovum sp</name>
    <dbReference type="NCBI Taxonomy" id="269237"/>
    <lineage>
        <taxon>Bacteria</taxon>
        <taxon>Pseudomonadati</taxon>
        <taxon>Campylobacterota</taxon>
        <taxon>Epsilonproteobacteria</taxon>
        <taxon>Campylobacterales</taxon>
        <taxon>Sulfurovaceae</taxon>
        <taxon>Sulfurovum</taxon>
        <taxon>environmental samples</taxon>
    </lineage>
</organism>
<evidence type="ECO:0000313" key="2">
    <source>
        <dbReference type="EMBL" id="CAA6810620.1"/>
    </source>
</evidence>
<protein>
    <recommendedName>
        <fullName evidence="3">Lipoprotein</fullName>
    </recommendedName>
</protein>